<gene>
    <name evidence="2" type="ORF">OSB1V03_LOCUS19665</name>
</gene>
<evidence type="ECO:0000259" key="1">
    <source>
        <dbReference type="Pfam" id="PF20653"/>
    </source>
</evidence>
<dbReference type="Proteomes" id="UP000759131">
    <property type="component" value="Unassembled WGS sequence"/>
</dbReference>
<dbReference type="EMBL" id="CAJPIZ010029536">
    <property type="protein sequence ID" value="CAG2119718.1"/>
    <property type="molecule type" value="Genomic_DNA"/>
</dbReference>
<dbReference type="PANTHER" id="PTHR21506:SF0">
    <property type="entry name" value="CONSERVED OLIGOMERIC GOLGI COMPLEX SUBUNIT 6"/>
    <property type="match status" value="1"/>
</dbReference>
<dbReference type="GO" id="GO:0006891">
    <property type="term" value="P:intra-Golgi vesicle-mediated transport"/>
    <property type="evidence" value="ECO:0007669"/>
    <property type="project" value="InterPro"/>
</dbReference>
<dbReference type="PANTHER" id="PTHR21506">
    <property type="entry name" value="COMPONENT OF OLIGOMERIC GOLGI COMPLEX 6"/>
    <property type="match status" value="1"/>
</dbReference>
<dbReference type="GO" id="GO:0017119">
    <property type="term" value="C:Golgi transport complex"/>
    <property type="evidence" value="ECO:0007669"/>
    <property type="project" value="InterPro"/>
</dbReference>
<keyword evidence="3" id="KW-1185">Reference proteome</keyword>
<protein>
    <recommendedName>
        <fullName evidence="1">Conserved Oligomeric Golgi complex subunit 6 C-terminal domain-containing protein</fullName>
    </recommendedName>
</protein>
<accession>A0A7R9QGP8</accession>
<evidence type="ECO:0000313" key="3">
    <source>
        <dbReference type="Proteomes" id="UP000759131"/>
    </source>
</evidence>
<dbReference type="AlphaFoldDB" id="A0A7R9QGP8"/>
<dbReference type="OrthoDB" id="272987at2759"/>
<evidence type="ECO:0000313" key="2">
    <source>
        <dbReference type="EMBL" id="CAD7643592.1"/>
    </source>
</evidence>
<dbReference type="InterPro" id="IPR010490">
    <property type="entry name" value="COG6"/>
</dbReference>
<proteinExistence type="predicted"/>
<feature type="domain" description="Conserved Oligomeric Golgi complex subunit 6 C-terminal" evidence="1">
    <location>
        <begin position="1"/>
        <end position="436"/>
    </location>
</feature>
<reference evidence="2" key="1">
    <citation type="submission" date="2020-11" db="EMBL/GenBank/DDBJ databases">
        <authorList>
            <person name="Tran Van P."/>
        </authorList>
    </citation>
    <scope>NUCLEOTIDE SEQUENCE</scope>
</reference>
<sequence>EREILFKYCLDEYVTVRRSAVVRNFIEALTRGRPSANTTAIESHSNDVIRYVGDMFAFLHQSIANEREMIDNLLKLCDKQKLSTTGLANTSISSITEGLCRPLKVRVEQSLISDNTSAVKTGPSVYYRIKNIISFYLHTLTQTSLLIPESPFIYTLKELQTLSDKIFYNSLNFCVARIGKSQVSDVEVPANDLKPTQSVTHIVSVLKDVLFCQNSCLSADEEREQEVQQILSTVIEPLIHSCIISASKLTPIEMAVFLFNCLFTINETLANYRFTDRFKDMIALQTDGHIETLVNEQISHIISYLGLSSLQNAIQQKDEITIPFSQLSGCDPLAIRSAMKDEITIPFSQLSGCDPLAIRSAMLKMDTFISGPTDLALHQSSYLIASNAKDIVWKHSLASICTIYEQMYESVNNTVNNYVDPNTLMNYKPEQIKMLLL</sequence>
<dbReference type="InterPro" id="IPR048369">
    <property type="entry name" value="COG6_C"/>
</dbReference>
<dbReference type="SMART" id="SM01087">
    <property type="entry name" value="COG6"/>
    <property type="match status" value="1"/>
</dbReference>
<dbReference type="EMBL" id="OC884111">
    <property type="protein sequence ID" value="CAD7643592.1"/>
    <property type="molecule type" value="Genomic_DNA"/>
</dbReference>
<feature type="non-terminal residue" evidence="2">
    <location>
        <position position="1"/>
    </location>
</feature>
<organism evidence="2">
    <name type="scientific">Medioppia subpectinata</name>
    <dbReference type="NCBI Taxonomy" id="1979941"/>
    <lineage>
        <taxon>Eukaryota</taxon>
        <taxon>Metazoa</taxon>
        <taxon>Ecdysozoa</taxon>
        <taxon>Arthropoda</taxon>
        <taxon>Chelicerata</taxon>
        <taxon>Arachnida</taxon>
        <taxon>Acari</taxon>
        <taxon>Acariformes</taxon>
        <taxon>Sarcoptiformes</taxon>
        <taxon>Oribatida</taxon>
        <taxon>Brachypylina</taxon>
        <taxon>Oppioidea</taxon>
        <taxon>Oppiidae</taxon>
        <taxon>Medioppia</taxon>
    </lineage>
</organism>
<dbReference type="Pfam" id="PF20653">
    <property type="entry name" value="COG6_C"/>
    <property type="match status" value="1"/>
</dbReference>
<name>A0A7R9QGP8_9ACAR</name>